<dbReference type="AlphaFoldDB" id="A0A1H6IDB2"/>
<evidence type="ECO:0000313" key="3">
    <source>
        <dbReference type="Proteomes" id="UP000182915"/>
    </source>
</evidence>
<name>A0A1H6IDB2_MYCRU</name>
<keyword evidence="1" id="KW-0472">Membrane</keyword>
<dbReference type="Proteomes" id="UP000182915">
    <property type="component" value="Chromosome I"/>
</dbReference>
<dbReference type="RefSeq" id="WP_083405509.1">
    <property type="nucleotide sequence ID" value="NZ_LT629971.1"/>
</dbReference>
<sequence>MELKWWVILAAGLLCLAVGAAAAWLAPVERVARRLRPLAHVNRLTRLPEFARVQRIYMITMAVTAGLLLIVFLSAIVAAARPVQLAAADDGYDAAHPRDVMLCVGQPVTDPTTADFLNYYAEQAKSFTNEQIGLTSANLRVMPMTRDNTFIEQRLRYFASMPQIQQALDTHQEVSLDDRLELAGGIEAFARTVNYVDYATSLEDVLALCLSGFPALDNTSDHRRQLVYLGYSRFRSSEETRPALYTLDQVQSMAQRGGVQINAISRADVAETSDQGNDGLRTLTDATGGRFTLYNPAGTAGGTSQVLSASLEEITDNPPAAASLGVSTNTPRYFDKPQLPLAVAVVAAALLSVGLVVLRR</sequence>
<dbReference type="STRING" id="370526.SAMN04489835_0132"/>
<gene>
    <name evidence="2" type="ORF">SAMN04489835_0132</name>
</gene>
<keyword evidence="1" id="KW-1133">Transmembrane helix</keyword>
<accession>A0A1H6IDB2</accession>
<dbReference type="EMBL" id="LT629971">
    <property type="protein sequence ID" value="SEH46694.1"/>
    <property type="molecule type" value="Genomic_DNA"/>
</dbReference>
<protein>
    <submittedName>
        <fullName evidence="2">Uncharacterized protein</fullName>
    </submittedName>
</protein>
<evidence type="ECO:0000313" key="2">
    <source>
        <dbReference type="EMBL" id="SEH46694.1"/>
    </source>
</evidence>
<proteinExistence type="predicted"/>
<organism evidence="2 3">
    <name type="scientific">Mycolicibacterium rutilum</name>
    <name type="common">Mycobacterium rutilum</name>
    <dbReference type="NCBI Taxonomy" id="370526"/>
    <lineage>
        <taxon>Bacteria</taxon>
        <taxon>Bacillati</taxon>
        <taxon>Actinomycetota</taxon>
        <taxon>Actinomycetes</taxon>
        <taxon>Mycobacteriales</taxon>
        <taxon>Mycobacteriaceae</taxon>
        <taxon>Mycolicibacterium</taxon>
    </lineage>
</organism>
<feature type="transmembrane region" description="Helical" evidence="1">
    <location>
        <begin position="339"/>
        <end position="358"/>
    </location>
</feature>
<keyword evidence="1" id="KW-0812">Transmembrane</keyword>
<reference evidence="3" key="1">
    <citation type="submission" date="2016-10" db="EMBL/GenBank/DDBJ databases">
        <authorList>
            <person name="Varghese N."/>
            <person name="Submissions S."/>
        </authorList>
    </citation>
    <scope>NUCLEOTIDE SEQUENCE [LARGE SCALE GENOMIC DNA]</scope>
    <source>
        <strain evidence="3">DSM 45405</strain>
    </source>
</reference>
<dbReference type="OrthoDB" id="4605582at2"/>
<feature type="transmembrane region" description="Helical" evidence="1">
    <location>
        <begin position="56"/>
        <end position="80"/>
    </location>
</feature>
<evidence type="ECO:0000256" key="1">
    <source>
        <dbReference type="SAM" id="Phobius"/>
    </source>
</evidence>
<feature type="transmembrane region" description="Helical" evidence="1">
    <location>
        <begin position="6"/>
        <end position="26"/>
    </location>
</feature>
<keyword evidence="3" id="KW-1185">Reference proteome</keyword>